<name>A0A0M3V8P1_9GAMM</name>
<sequence>MFNYSDGLDEFLNSRRQTVIDKNNERISNIRSLINISPCCQISKFLTIKYIDAFERCLDEIHGNTTSTITLVANLRFLFETCVNTRLLNQEDSYKYKVYYAIYQSQLTKSESLIRYIQVDLTRLDRLELEKAKLQPNTNNPDEIKENFANIEKLYDGIDEEISLFLDALSFNGIGFQRHNIQKYLAQTEARHNEIANEWEEIKKTLMKDKDFNSYFDCKNQLSKVEKELRDSRNWKEKAAAVELSELYSFIYDYTSSLIHSNSYSIITSNQLDSSETTMIIGLSNRLASDILKHLKSFASVPNFKVIKINNENN</sequence>
<dbReference type="RefSeq" id="WP_062533945.1">
    <property type="nucleotide sequence ID" value="NZ_CP012678.1"/>
</dbReference>
<dbReference type="OrthoDB" id="8441375at2"/>
<evidence type="ECO:0000313" key="1">
    <source>
        <dbReference type="EMBL" id="ALF59523.1"/>
    </source>
</evidence>
<dbReference type="EMBL" id="CP012678">
    <property type="protein sequence ID" value="ALF59523.1"/>
    <property type="molecule type" value="Genomic_DNA"/>
</dbReference>
<protein>
    <submittedName>
        <fullName evidence="1">Uncharacterized protein</fullName>
    </submittedName>
</protein>
<reference evidence="1 2" key="1">
    <citation type="submission" date="2015-09" db="EMBL/GenBank/DDBJ databases">
        <title>Complete genome of Psychrobacter urativorans R10.10B.</title>
        <authorList>
            <person name="See-Too W.S."/>
            <person name="Chan K.G."/>
        </authorList>
    </citation>
    <scope>NUCLEOTIDE SEQUENCE [LARGE SCALE GENOMIC DNA]</scope>
    <source>
        <strain evidence="1 2">R10.10B</strain>
    </source>
</reference>
<evidence type="ECO:0000313" key="2">
    <source>
        <dbReference type="Proteomes" id="UP000059847"/>
    </source>
</evidence>
<proteinExistence type="predicted"/>
<dbReference type="STRING" id="45610.AOC03_05180"/>
<accession>A0A0M3V8P1</accession>
<gene>
    <name evidence="1" type="ORF">AOC03_05180</name>
</gene>
<organism evidence="1 2">
    <name type="scientific">Psychrobacter urativorans</name>
    <dbReference type="NCBI Taxonomy" id="45610"/>
    <lineage>
        <taxon>Bacteria</taxon>
        <taxon>Pseudomonadati</taxon>
        <taxon>Pseudomonadota</taxon>
        <taxon>Gammaproteobacteria</taxon>
        <taxon>Moraxellales</taxon>
        <taxon>Moraxellaceae</taxon>
        <taxon>Psychrobacter</taxon>
    </lineage>
</organism>
<dbReference type="KEGG" id="pur:AOC03_05180"/>
<dbReference type="AlphaFoldDB" id="A0A0M3V8P1"/>
<dbReference type="Proteomes" id="UP000059847">
    <property type="component" value="Chromosome"/>
</dbReference>
<keyword evidence="2" id="KW-1185">Reference proteome</keyword>